<dbReference type="Proteomes" id="UP000527143">
    <property type="component" value="Unassembled WGS sequence"/>
</dbReference>
<keyword evidence="2" id="KW-1185">Reference proteome</keyword>
<organism evidence="1 2">
    <name type="scientific">Sphingomonas xinjiangensis</name>
    <dbReference type="NCBI Taxonomy" id="643568"/>
    <lineage>
        <taxon>Bacteria</taxon>
        <taxon>Pseudomonadati</taxon>
        <taxon>Pseudomonadota</taxon>
        <taxon>Alphaproteobacteria</taxon>
        <taxon>Sphingomonadales</taxon>
        <taxon>Sphingomonadaceae</taxon>
        <taxon>Sphingomonas</taxon>
    </lineage>
</organism>
<protein>
    <submittedName>
        <fullName evidence="1">Uncharacterized protein</fullName>
    </submittedName>
</protein>
<gene>
    <name evidence="1" type="ORF">FHT02_004151</name>
</gene>
<dbReference type="AlphaFoldDB" id="A0A840YT94"/>
<evidence type="ECO:0000313" key="2">
    <source>
        <dbReference type="Proteomes" id="UP000527143"/>
    </source>
</evidence>
<proteinExistence type="predicted"/>
<reference evidence="1 2" key="1">
    <citation type="submission" date="2020-08" db="EMBL/GenBank/DDBJ databases">
        <title>Genomic Encyclopedia of Type Strains, Phase IV (KMG-IV): sequencing the most valuable type-strain genomes for metagenomic binning, comparative biology and taxonomic classification.</title>
        <authorList>
            <person name="Goeker M."/>
        </authorList>
    </citation>
    <scope>NUCLEOTIDE SEQUENCE [LARGE SCALE GENOMIC DNA]</scope>
    <source>
        <strain evidence="1 2">DSM 26736</strain>
    </source>
</reference>
<sequence length="108" mass="11420">MVRLIRSTDLTIGSGMVGNGEAMLHVVRFADHVEADLMRPGGVPVAGLLGEVDAIVGQDRVDAERHGFQEMLEELTGRPPVSVVDQLDGRKFPGAVDIGSGEELIAAT</sequence>
<dbReference type="EMBL" id="JACIJF010000029">
    <property type="protein sequence ID" value="MBB5712890.1"/>
    <property type="molecule type" value="Genomic_DNA"/>
</dbReference>
<name>A0A840YT94_9SPHN</name>
<accession>A0A840YT94</accession>
<comment type="caution">
    <text evidence="1">The sequence shown here is derived from an EMBL/GenBank/DDBJ whole genome shotgun (WGS) entry which is preliminary data.</text>
</comment>
<evidence type="ECO:0000313" key="1">
    <source>
        <dbReference type="EMBL" id="MBB5712890.1"/>
    </source>
</evidence>